<dbReference type="Pfam" id="PF13193">
    <property type="entry name" value="AMP-binding_C"/>
    <property type="match status" value="1"/>
</dbReference>
<dbReference type="AlphaFoldDB" id="A0A1H2BH78"/>
<evidence type="ECO:0000313" key="7">
    <source>
        <dbReference type="EMBL" id="SDT57548.1"/>
    </source>
</evidence>
<evidence type="ECO:0000256" key="1">
    <source>
        <dbReference type="ARBA" id="ARBA00006432"/>
    </source>
</evidence>
<dbReference type="EMBL" id="LT629750">
    <property type="protein sequence ID" value="SDT57548.1"/>
    <property type="molecule type" value="Genomic_DNA"/>
</dbReference>
<keyword evidence="4" id="KW-1133">Transmembrane helix</keyword>
<dbReference type="PANTHER" id="PTHR43201:SF5">
    <property type="entry name" value="MEDIUM-CHAIN ACYL-COA LIGASE ACSF2, MITOCHONDRIAL"/>
    <property type="match status" value="1"/>
</dbReference>
<accession>A0A1H2BH78</accession>
<dbReference type="SUPFAM" id="SSF56801">
    <property type="entry name" value="Acetyl-CoA synthetase-like"/>
    <property type="match status" value="1"/>
</dbReference>
<organism evidence="7 8">
    <name type="scientific">Bradyrhizobium canariense</name>
    <dbReference type="NCBI Taxonomy" id="255045"/>
    <lineage>
        <taxon>Bacteria</taxon>
        <taxon>Pseudomonadati</taxon>
        <taxon>Pseudomonadota</taxon>
        <taxon>Alphaproteobacteria</taxon>
        <taxon>Hyphomicrobiales</taxon>
        <taxon>Nitrobacteraceae</taxon>
        <taxon>Bradyrhizobium</taxon>
    </lineage>
</organism>
<keyword evidence="4" id="KW-0812">Transmembrane</keyword>
<gene>
    <name evidence="7" type="ORF">SAMN05444158_7172</name>
</gene>
<feature type="domain" description="AMP-binding enzyme C-terminal" evidence="6">
    <location>
        <begin position="406"/>
        <end position="481"/>
    </location>
</feature>
<keyword evidence="2" id="KW-0436">Ligase</keyword>
<evidence type="ECO:0000256" key="2">
    <source>
        <dbReference type="ARBA" id="ARBA00022598"/>
    </source>
</evidence>
<name>A0A1H2BH78_9BRAD</name>
<comment type="similarity">
    <text evidence="1">Belongs to the ATP-dependent AMP-binding enzyme family.</text>
</comment>
<dbReference type="PANTHER" id="PTHR43201">
    <property type="entry name" value="ACYL-COA SYNTHETASE"/>
    <property type="match status" value="1"/>
</dbReference>
<keyword evidence="8" id="KW-1185">Reference proteome</keyword>
<evidence type="ECO:0000259" key="6">
    <source>
        <dbReference type="Pfam" id="PF13193"/>
    </source>
</evidence>
<dbReference type="GO" id="GO:0031956">
    <property type="term" value="F:medium-chain fatty acid-CoA ligase activity"/>
    <property type="evidence" value="ECO:0007669"/>
    <property type="project" value="TreeGrafter"/>
</dbReference>
<dbReference type="InterPro" id="IPR042099">
    <property type="entry name" value="ANL_N_sf"/>
</dbReference>
<evidence type="ECO:0000256" key="3">
    <source>
        <dbReference type="SAM" id="MobiDB-lite"/>
    </source>
</evidence>
<dbReference type="InterPro" id="IPR045851">
    <property type="entry name" value="AMP-bd_C_sf"/>
</dbReference>
<sequence>MHQALTHPKSTAFIFHEEVWTYERLAAEAQRLAHGLAARAVGPGDRVVLHMMNRPEMIVAYYACFLLGAIAAPLRTAFKFAELAPLLQRLKPALYIGEIGLYDNVAPVDVSILAPNKRFVIGGTFEDHGVQPWEALFEGGTNEALPTEPASYKPAILINTSGTTGRPKFVIHTPATLSESLDLMLRYWGLWEDDIMVEPLPLAHMSGLVTLLSYIQFGTPFVLLESFDADIVLDTIERYHCTWCLGFPAQYAALLERQRIRPRNLTSLRVCLTGADACPVDLQKQVTSIFGAPLYNLWGATEVVGSLTFGLQHGPVVRIVKEARIRLVDDNGAEVADGEVGELLIRGKNVFAGYWNDPDATEESLKAGWYHTGDLMRRGEGDELWFVSRKKDIIIRGGTNISPVEVEEALVAAHPAVEEAAVVGIPDTVLGQRVFGFVKLAEGTMHTVVSEILRRVATRLASYKVPEGLGVVDELPRNALSKVDRNKLLTMAPAAETAGALQIAAAAQRPQQPSERPARRVARNR</sequence>
<dbReference type="InterPro" id="IPR000873">
    <property type="entry name" value="AMP-dep_synth/lig_dom"/>
</dbReference>
<protein>
    <submittedName>
        <fullName evidence="7">Long-chain acyl-CoA synthetase/feruloyl-CoA synthase</fullName>
    </submittedName>
</protein>
<dbReference type="PROSITE" id="PS00455">
    <property type="entry name" value="AMP_BINDING"/>
    <property type="match status" value="1"/>
</dbReference>
<evidence type="ECO:0000259" key="5">
    <source>
        <dbReference type="Pfam" id="PF00501"/>
    </source>
</evidence>
<dbReference type="Pfam" id="PF00501">
    <property type="entry name" value="AMP-binding"/>
    <property type="match status" value="1"/>
</dbReference>
<dbReference type="InterPro" id="IPR020845">
    <property type="entry name" value="AMP-binding_CS"/>
</dbReference>
<reference evidence="8" key="1">
    <citation type="submission" date="2016-10" db="EMBL/GenBank/DDBJ databases">
        <authorList>
            <person name="Varghese N."/>
            <person name="Submissions S."/>
        </authorList>
    </citation>
    <scope>NUCLEOTIDE SEQUENCE [LARGE SCALE GENOMIC DNA]</scope>
    <source>
        <strain evidence="8">GAS369</strain>
    </source>
</reference>
<feature type="domain" description="AMP-dependent synthetase/ligase" evidence="5">
    <location>
        <begin position="2"/>
        <end position="355"/>
    </location>
</feature>
<evidence type="ECO:0000313" key="8">
    <source>
        <dbReference type="Proteomes" id="UP000243904"/>
    </source>
</evidence>
<dbReference type="Gene3D" id="3.30.300.30">
    <property type="match status" value="1"/>
</dbReference>
<evidence type="ECO:0000256" key="4">
    <source>
        <dbReference type="SAM" id="Phobius"/>
    </source>
</evidence>
<feature type="transmembrane region" description="Helical" evidence="4">
    <location>
        <begin position="59"/>
        <end position="78"/>
    </location>
</feature>
<dbReference type="GO" id="GO:0006631">
    <property type="term" value="P:fatty acid metabolic process"/>
    <property type="evidence" value="ECO:0007669"/>
    <property type="project" value="TreeGrafter"/>
</dbReference>
<keyword evidence="4" id="KW-0472">Membrane</keyword>
<proteinExistence type="inferred from homology"/>
<dbReference type="Gene3D" id="3.40.50.12780">
    <property type="entry name" value="N-terminal domain of ligase-like"/>
    <property type="match status" value="1"/>
</dbReference>
<feature type="compositionally biased region" description="Low complexity" evidence="3">
    <location>
        <begin position="506"/>
        <end position="515"/>
    </location>
</feature>
<feature type="region of interest" description="Disordered" evidence="3">
    <location>
        <begin position="506"/>
        <end position="525"/>
    </location>
</feature>
<dbReference type="InterPro" id="IPR025110">
    <property type="entry name" value="AMP-bd_C"/>
</dbReference>
<dbReference type="Proteomes" id="UP000243904">
    <property type="component" value="Chromosome I"/>
</dbReference>